<keyword evidence="3" id="KW-1185">Reference proteome</keyword>
<dbReference type="EMBL" id="CP047901">
    <property type="protein sequence ID" value="QHO63801.1"/>
    <property type="molecule type" value="Genomic_DNA"/>
</dbReference>
<organism evidence="2 3">
    <name type="scientific">Candidatus Chazhemtobacterium aquaticus</name>
    <dbReference type="NCBI Taxonomy" id="2715735"/>
    <lineage>
        <taxon>Bacteria</taxon>
        <taxon>Candidatus Chazhemtobacteraceae</taxon>
        <taxon>Candidatus Chazhemtobacterium</taxon>
    </lineage>
</organism>
<dbReference type="KEGG" id="caqa:MICH65_0820"/>
<evidence type="ECO:0000313" key="2">
    <source>
        <dbReference type="EMBL" id="QHO63801.1"/>
    </source>
</evidence>
<dbReference type="InterPro" id="IPR036866">
    <property type="entry name" value="RibonucZ/Hydroxyglut_hydro"/>
</dbReference>
<dbReference type="CDD" id="cd07731">
    <property type="entry name" value="ComA-like_MBL-fold"/>
    <property type="match status" value="1"/>
</dbReference>
<reference evidence="3" key="1">
    <citation type="journal article" date="2020" name="Microorganisms">
        <title>Complete Genome of a Member of a New Bacterial Lineage in the Microgenomates Group Reveals an Unusual Nucleotide Composition Disparity Between Two Strands of DNA and Limited Metabolic Potential.</title>
        <authorList>
            <person name="Kadnikov V.V."/>
            <person name="Mardanov A.V."/>
            <person name="Beletsky A.V."/>
            <person name="Karnachuk O.V."/>
            <person name="Ravin N.V."/>
        </authorList>
    </citation>
    <scope>NUCLEOTIDE SEQUENCE [LARGE SCALE GENOMIC DNA]</scope>
</reference>
<dbReference type="PANTHER" id="PTHR30619">
    <property type="entry name" value="DNA INTERNALIZATION/COMPETENCE PROTEIN COMEC/REC2"/>
    <property type="match status" value="1"/>
</dbReference>
<dbReference type="InterPro" id="IPR052159">
    <property type="entry name" value="Competence_DNA_uptake"/>
</dbReference>
<dbReference type="InterPro" id="IPR001279">
    <property type="entry name" value="Metallo-B-lactamas"/>
</dbReference>
<dbReference type="SUPFAM" id="SSF56281">
    <property type="entry name" value="Metallo-hydrolase/oxidoreductase"/>
    <property type="match status" value="1"/>
</dbReference>
<evidence type="ECO:0000259" key="1">
    <source>
        <dbReference type="Pfam" id="PF00753"/>
    </source>
</evidence>
<feature type="domain" description="Metallo-beta-lactamase" evidence="1">
    <location>
        <begin position="33"/>
        <end position="246"/>
    </location>
</feature>
<dbReference type="Gene3D" id="3.60.15.10">
    <property type="entry name" value="Ribonuclease Z/Hydroxyacylglutathione hydrolase-like"/>
    <property type="match status" value="1"/>
</dbReference>
<gene>
    <name evidence="2" type="ORF">MICH65_0820</name>
</gene>
<dbReference type="Pfam" id="PF00753">
    <property type="entry name" value="Lactamase_B"/>
    <property type="match status" value="1"/>
</dbReference>
<dbReference type="PANTHER" id="PTHR30619:SF1">
    <property type="entry name" value="RECOMBINATION PROTEIN 2"/>
    <property type="match status" value="1"/>
</dbReference>
<dbReference type="RefSeq" id="WP_161932157.1">
    <property type="nucleotide sequence ID" value="NZ_CP047901.1"/>
</dbReference>
<dbReference type="AlphaFoldDB" id="A0A857NEM8"/>
<evidence type="ECO:0000313" key="3">
    <source>
        <dbReference type="Proteomes" id="UP000463983"/>
    </source>
</evidence>
<proteinExistence type="predicted"/>
<sequence length="300" mass="33511">MSWLKLVSPIFLVVIWVLVQWPDGNLRLVFCDVGQGDAQLVIKGSYQVLVDTGPSDDKIGMCLSDNLPFWDRRIELVVITHPQKDHMGGLDEVLGRYKVDRLVANGVKGESVEEWEEVVHLIEARAVEVHVPEAGDRFEFEGVEMEVLWPEDERGDEMVWRGGVEDSVVLGQASDVNEISIVMRLRFDRFTAMLTGDIGEKEELALVGKGVIGQVEVLKVAHHGSKYSSSEVFVSMVKPKLAVIQVGEKNTHGHPSSVITERFDTVGSRVIRTDRDGETVVASDGKSWWIERGGQVFGFW</sequence>
<protein>
    <submittedName>
        <fullName evidence="2">Competence protein ComEC</fullName>
    </submittedName>
</protein>
<accession>A0A857NEM8</accession>
<name>A0A857NEM8_9BACT</name>
<dbReference type="InterPro" id="IPR035681">
    <property type="entry name" value="ComA-like_MBL"/>
</dbReference>
<dbReference type="Proteomes" id="UP000463983">
    <property type="component" value="Chromosome"/>
</dbReference>